<dbReference type="AlphaFoldDB" id="A0A1I5YF41"/>
<organism evidence="2 3">
    <name type="scientific">Amycolatopsis arida</name>
    <dbReference type="NCBI Taxonomy" id="587909"/>
    <lineage>
        <taxon>Bacteria</taxon>
        <taxon>Bacillati</taxon>
        <taxon>Actinomycetota</taxon>
        <taxon>Actinomycetes</taxon>
        <taxon>Pseudonocardiales</taxon>
        <taxon>Pseudonocardiaceae</taxon>
        <taxon>Amycolatopsis</taxon>
    </lineage>
</organism>
<dbReference type="Gene3D" id="3.40.50.150">
    <property type="entry name" value="Vaccinia Virus protein VP39"/>
    <property type="match status" value="1"/>
</dbReference>
<dbReference type="InterPro" id="IPR050508">
    <property type="entry name" value="Methyltransf_Superfamily"/>
</dbReference>
<protein>
    <submittedName>
        <fullName evidence="2">Methyltransferase domain-containing protein</fullName>
    </submittedName>
</protein>
<proteinExistence type="predicted"/>
<keyword evidence="3" id="KW-1185">Reference proteome</keyword>
<evidence type="ECO:0000313" key="2">
    <source>
        <dbReference type="EMBL" id="SFQ42826.1"/>
    </source>
</evidence>
<dbReference type="SUPFAM" id="SSF53335">
    <property type="entry name" value="S-adenosyl-L-methionine-dependent methyltransferases"/>
    <property type="match status" value="1"/>
</dbReference>
<dbReference type="CDD" id="cd02440">
    <property type="entry name" value="AdoMet_MTases"/>
    <property type="match status" value="1"/>
</dbReference>
<sequence length="253" mass="27972">MSVVHDIGYGREFEGFYDRIFRKDDYAERAAEKLAELHPGDGLRSLELGVGTGRIAIPLSARVGTVVGVDSSPEMLDQLRREIKEKDADVVPVHADIREYTDDEKYGLVVCVCATLSMLLEPDEQRAAIRRAADRLAPGGALVVETHNRGGVLAMHEGRRRTSFFVPYPEPNTGLLTYSTLSPDETLWQASHIWFEGGSSQVGTERSRLTTPEEVDGYAADAGLVRRSLVTDWLGTPYSEESTMFIAVYAYDG</sequence>
<name>A0A1I5YF41_9PSEU</name>
<dbReference type="OrthoDB" id="3172472at2"/>
<dbReference type="EMBL" id="FOWW01000007">
    <property type="protein sequence ID" value="SFQ42826.1"/>
    <property type="molecule type" value="Genomic_DNA"/>
</dbReference>
<dbReference type="Proteomes" id="UP000198727">
    <property type="component" value="Unassembled WGS sequence"/>
</dbReference>
<dbReference type="GO" id="GO:0008168">
    <property type="term" value="F:methyltransferase activity"/>
    <property type="evidence" value="ECO:0007669"/>
    <property type="project" value="UniProtKB-KW"/>
</dbReference>
<dbReference type="GO" id="GO:0032259">
    <property type="term" value="P:methylation"/>
    <property type="evidence" value="ECO:0007669"/>
    <property type="project" value="UniProtKB-KW"/>
</dbReference>
<dbReference type="PANTHER" id="PTHR42912">
    <property type="entry name" value="METHYLTRANSFERASE"/>
    <property type="match status" value="1"/>
</dbReference>
<evidence type="ECO:0000259" key="1">
    <source>
        <dbReference type="Pfam" id="PF13649"/>
    </source>
</evidence>
<accession>A0A1I5YF41</accession>
<evidence type="ECO:0000313" key="3">
    <source>
        <dbReference type="Proteomes" id="UP000198727"/>
    </source>
</evidence>
<dbReference type="InterPro" id="IPR029063">
    <property type="entry name" value="SAM-dependent_MTases_sf"/>
</dbReference>
<dbReference type="PANTHER" id="PTHR42912:SF80">
    <property type="entry name" value="METHYLTRANSFERASE DOMAIN-CONTAINING PROTEIN"/>
    <property type="match status" value="1"/>
</dbReference>
<dbReference type="RefSeq" id="WP_092532495.1">
    <property type="nucleotide sequence ID" value="NZ_FOWW01000007.1"/>
</dbReference>
<dbReference type="STRING" id="587909.SAMN05421810_107114"/>
<dbReference type="InterPro" id="IPR041698">
    <property type="entry name" value="Methyltransf_25"/>
</dbReference>
<reference evidence="3" key="1">
    <citation type="submission" date="2016-10" db="EMBL/GenBank/DDBJ databases">
        <authorList>
            <person name="Varghese N."/>
            <person name="Submissions S."/>
        </authorList>
    </citation>
    <scope>NUCLEOTIDE SEQUENCE [LARGE SCALE GENOMIC DNA]</scope>
    <source>
        <strain evidence="3">CGMCC 4.5579</strain>
    </source>
</reference>
<keyword evidence="2" id="KW-0489">Methyltransferase</keyword>
<gene>
    <name evidence="2" type="ORF">SAMN05421810_107114</name>
</gene>
<feature type="domain" description="Methyltransferase" evidence="1">
    <location>
        <begin position="46"/>
        <end position="140"/>
    </location>
</feature>
<dbReference type="Pfam" id="PF13649">
    <property type="entry name" value="Methyltransf_25"/>
    <property type="match status" value="1"/>
</dbReference>
<keyword evidence="2" id="KW-0808">Transferase</keyword>